<sequence length="51" mass="5612">MAILSSLAAASLILPLIVHFDRAIPRDKDCPDEKASRSSTARSFITGQRKR</sequence>
<proteinExistence type="predicted"/>
<name>W9RA63_9ROSA</name>
<feature type="chain" id="PRO_5004931262" evidence="2">
    <location>
        <begin position="24"/>
        <end position="51"/>
    </location>
</feature>
<feature type="region of interest" description="Disordered" evidence="1">
    <location>
        <begin position="27"/>
        <end position="51"/>
    </location>
</feature>
<evidence type="ECO:0000313" key="4">
    <source>
        <dbReference type="Proteomes" id="UP000030645"/>
    </source>
</evidence>
<accession>W9RA63</accession>
<feature type="compositionally biased region" description="Polar residues" evidence="1">
    <location>
        <begin position="37"/>
        <end position="51"/>
    </location>
</feature>
<evidence type="ECO:0000256" key="2">
    <source>
        <dbReference type="SAM" id="SignalP"/>
    </source>
</evidence>
<dbReference type="Proteomes" id="UP000030645">
    <property type="component" value="Unassembled WGS sequence"/>
</dbReference>
<dbReference type="AlphaFoldDB" id="W9RA63"/>
<feature type="signal peptide" evidence="2">
    <location>
        <begin position="1"/>
        <end position="23"/>
    </location>
</feature>
<evidence type="ECO:0000313" key="3">
    <source>
        <dbReference type="EMBL" id="EXB64639.1"/>
    </source>
</evidence>
<protein>
    <submittedName>
        <fullName evidence="3">Uncharacterized protein</fullName>
    </submittedName>
</protein>
<organism evidence="3 4">
    <name type="scientific">Morus notabilis</name>
    <dbReference type="NCBI Taxonomy" id="981085"/>
    <lineage>
        <taxon>Eukaryota</taxon>
        <taxon>Viridiplantae</taxon>
        <taxon>Streptophyta</taxon>
        <taxon>Embryophyta</taxon>
        <taxon>Tracheophyta</taxon>
        <taxon>Spermatophyta</taxon>
        <taxon>Magnoliopsida</taxon>
        <taxon>eudicotyledons</taxon>
        <taxon>Gunneridae</taxon>
        <taxon>Pentapetalae</taxon>
        <taxon>rosids</taxon>
        <taxon>fabids</taxon>
        <taxon>Rosales</taxon>
        <taxon>Moraceae</taxon>
        <taxon>Moreae</taxon>
        <taxon>Morus</taxon>
    </lineage>
</organism>
<dbReference type="EMBL" id="KE344502">
    <property type="protein sequence ID" value="EXB64639.1"/>
    <property type="molecule type" value="Genomic_DNA"/>
</dbReference>
<keyword evidence="2" id="KW-0732">Signal</keyword>
<gene>
    <name evidence="3" type="ORF">L484_017971</name>
</gene>
<keyword evidence="4" id="KW-1185">Reference proteome</keyword>
<evidence type="ECO:0000256" key="1">
    <source>
        <dbReference type="SAM" id="MobiDB-lite"/>
    </source>
</evidence>
<feature type="compositionally biased region" description="Basic and acidic residues" evidence="1">
    <location>
        <begin position="27"/>
        <end position="36"/>
    </location>
</feature>
<reference evidence="4" key="1">
    <citation type="submission" date="2013-01" db="EMBL/GenBank/DDBJ databases">
        <title>Draft Genome Sequence of a Mulberry Tree, Morus notabilis C.K. Schneid.</title>
        <authorList>
            <person name="He N."/>
            <person name="Zhao S."/>
        </authorList>
    </citation>
    <scope>NUCLEOTIDE SEQUENCE</scope>
</reference>